<dbReference type="SUPFAM" id="SSF52096">
    <property type="entry name" value="ClpP/crotonase"/>
    <property type="match status" value="1"/>
</dbReference>
<protein>
    <submittedName>
        <fullName evidence="1">Uncharacterized protein</fullName>
    </submittedName>
</protein>
<dbReference type="EMBL" id="LAPZ01000002">
    <property type="protein sequence ID" value="OSY89073.1"/>
    <property type="molecule type" value="Genomic_DNA"/>
</dbReference>
<dbReference type="Gene3D" id="3.90.226.10">
    <property type="entry name" value="2-enoyl-CoA Hydratase, Chain A, domain 1"/>
    <property type="match status" value="1"/>
</dbReference>
<organism evidence="1 2">
    <name type="scientific">Tenacibaculum holothuriorum</name>
    <dbReference type="NCBI Taxonomy" id="1635173"/>
    <lineage>
        <taxon>Bacteria</taxon>
        <taxon>Pseudomonadati</taxon>
        <taxon>Bacteroidota</taxon>
        <taxon>Flavobacteriia</taxon>
        <taxon>Flavobacteriales</taxon>
        <taxon>Flavobacteriaceae</taxon>
        <taxon>Tenacibaculum</taxon>
    </lineage>
</organism>
<dbReference type="InParanoid" id="A0A1Y2PF06"/>
<evidence type="ECO:0000313" key="2">
    <source>
        <dbReference type="Proteomes" id="UP000194221"/>
    </source>
</evidence>
<dbReference type="InterPro" id="IPR029045">
    <property type="entry name" value="ClpP/crotonase-like_dom_sf"/>
</dbReference>
<dbReference type="AlphaFoldDB" id="A0A1Y2PF06"/>
<proteinExistence type="predicted"/>
<dbReference type="STRING" id="1635173.WH52_04675"/>
<keyword evidence="2" id="KW-1185">Reference proteome</keyword>
<gene>
    <name evidence="1" type="ORF">WH52_04675</name>
</gene>
<sequence>MKLMGEQTAKFHFNPTSKTKDTLFMKGVIYSNTLKDIKEVLDENPQVTTLVMQEVPGSIDDEINLLASREIRKRNINTYIPKDGMVASGGTDMFLAGALRNAHKSAKIGVHSWSDGEKGGNEYPKDDSSHKKYLDYYKEMDIPTDFYWYTLDAADADNIHNMTKEEIKKYNILK</sequence>
<comment type="caution">
    <text evidence="1">The sequence shown here is derived from an EMBL/GenBank/DDBJ whole genome shotgun (WGS) entry which is preliminary data.</text>
</comment>
<name>A0A1Y2PF06_9FLAO</name>
<dbReference type="Proteomes" id="UP000194221">
    <property type="component" value="Unassembled WGS sequence"/>
</dbReference>
<accession>A0A1Y2PF06</accession>
<evidence type="ECO:0000313" key="1">
    <source>
        <dbReference type="EMBL" id="OSY89073.1"/>
    </source>
</evidence>
<reference evidence="1 2" key="1">
    <citation type="submission" date="2015-03" db="EMBL/GenBank/DDBJ databases">
        <title>Genome sequence of Tenacibaculum sp. S2-2, isolated from intestinal microbiota of sea cucumber, Apostichopus japonicas.</title>
        <authorList>
            <person name="Shao Z."/>
            <person name="Wang L."/>
            <person name="Li X."/>
        </authorList>
    </citation>
    <scope>NUCLEOTIDE SEQUENCE [LARGE SCALE GENOMIC DNA]</scope>
    <source>
        <strain evidence="1 2">S2-2</strain>
    </source>
</reference>